<dbReference type="PANTHER" id="PTHR45527:SF1">
    <property type="entry name" value="FATTY ACID SYNTHASE"/>
    <property type="match status" value="1"/>
</dbReference>
<dbReference type="SUPFAM" id="SSF47336">
    <property type="entry name" value="ACP-like"/>
    <property type="match status" value="6"/>
</dbReference>
<dbReference type="InterPro" id="IPR036736">
    <property type="entry name" value="ACP-like_sf"/>
</dbReference>
<dbReference type="OrthoDB" id="416786at2759"/>
<evidence type="ECO:0000256" key="1">
    <source>
        <dbReference type="ARBA" id="ARBA00004924"/>
    </source>
</evidence>
<feature type="domain" description="Carrier" evidence="7">
    <location>
        <begin position="3255"/>
        <end position="3332"/>
    </location>
</feature>
<dbReference type="GO" id="GO:0016874">
    <property type="term" value="F:ligase activity"/>
    <property type="evidence" value="ECO:0007669"/>
    <property type="project" value="UniProtKB-KW"/>
</dbReference>
<evidence type="ECO:0000256" key="5">
    <source>
        <dbReference type="ARBA" id="ARBA00029454"/>
    </source>
</evidence>
<dbReference type="RefSeq" id="XP_001906415.1">
    <property type="nucleotide sequence ID" value="XM_001906380.1"/>
</dbReference>
<dbReference type="InterPro" id="IPR000873">
    <property type="entry name" value="AMP-dep_synth/lig_dom"/>
</dbReference>
<dbReference type="GeneID" id="6189974"/>
<evidence type="ECO:0000256" key="4">
    <source>
        <dbReference type="ARBA" id="ARBA00022598"/>
    </source>
</evidence>
<keyword evidence="4" id="KW-0436">Ligase</keyword>
<dbReference type="GO" id="GO:0005737">
    <property type="term" value="C:cytoplasm"/>
    <property type="evidence" value="ECO:0007669"/>
    <property type="project" value="TreeGrafter"/>
</dbReference>
<dbReference type="Gene3D" id="3.30.559.30">
    <property type="entry name" value="Nonribosomal peptide synthetase, condensation domain"/>
    <property type="match status" value="6"/>
</dbReference>
<feature type="domain" description="Carrier" evidence="7">
    <location>
        <begin position="1619"/>
        <end position="1696"/>
    </location>
</feature>
<dbReference type="PROSITE" id="PS50075">
    <property type="entry name" value="CARRIER"/>
    <property type="match status" value="6"/>
</dbReference>
<keyword evidence="10" id="KW-1185">Reference proteome</keyword>
<dbReference type="eggNOG" id="KOG1178">
    <property type="taxonomic scope" value="Eukaryota"/>
</dbReference>
<dbReference type="Pfam" id="PF00550">
    <property type="entry name" value="PP-binding"/>
    <property type="match status" value="6"/>
</dbReference>
<reference evidence="8 10" key="1">
    <citation type="journal article" date="2008" name="Genome Biol.">
        <title>The genome sequence of the model ascomycete fungus Podospora anserina.</title>
        <authorList>
            <person name="Espagne E."/>
            <person name="Lespinet O."/>
            <person name="Malagnac F."/>
            <person name="Da Silva C."/>
            <person name="Jaillon O."/>
            <person name="Porcel B.M."/>
            <person name="Couloux A."/>
            <person name="Aury J.-M."/>
            <person name="Segurens B."/>
            <person name="Poulain J."/>
            <person name="Anthouard V."/>
            <person name="Grossetete S."/>
            <person name="Khalili H."/>
            <person name="Coppin E."/>
            <person name="Dequard-Chablat M."/>
            <person name="Picard M."/>
            <person name="Contamine V."/>
            <person name="Arnaise S."/>
            <person name="Bourdais A."/>
            <person name="Berteaux-Lecellier V."/>
            <person name="Gautheret D."/>
            <person name="de Vries R.P."/>
            <person name="Battaglia E."/>
            <person name="Coutinho P.M."/>
            <person name="Danchin E.G.J."/>
            <person name="Henrissat B."/>
            <person name="El Khoury R."/>
            <person name="Sainsard-Chanet A."/>
            <person name="Boivin A."/>
            <person name="Pinan-Lucarre B."/>
            <person name="Sellem C.H."/>
            <person name="Debuchy R."/>
            <person name="Wincker P."/>
            <person name="Weissenbach J."/>
            <person name="Silar P."/>
        </authorList>
    </citation>
    <scope>NUCLEOTIDE SEQUENCE [LARGE SCALE GENOMIC DNA]</scope>
    <source>
        <strain evidence="10">S / ATCC MYA-4624 / DSM 980 / FGSC 10383</strain>
        <strain evidence="8">S mat+</strain>
    </source>
</reference>
<dbReference type="CDD" id="cd05918">
    <property type="entry name" value="A_NRPS_SidN3_like"/>
    <property type="match status" value="2"/>
</dbReference>
<evidence type="ECO:0000256" key="3">
    <source>
        <dbReference type="ARBA" id="ARBA00022553"/>
    </source>
</evidence>
<dbReference type="STRING" id="515849.B2AQE2"/>
<reference evidence="9" key="4">
    <citation type="submission" date="2015-04" db="EMBL/GenBank/DDBJ databases">
        <title>Maintaining two mating types: Structure of the mating type locus and its role in heterokaryosis in Podospora anserina.</title>
        <authorList>
            <person name="Grognet P."/>
            <person name="Bidard F."/>
            <person name="Kuchly C."/>
            <person name="Chan Ho Tong L."/>
            <person name="Coppin E."/>
            <person name="Ait Benkhali J."/>
            <person name="Couloux A."/>
            <person name="Wincker P."/>
            <person name="Debuchy R."/>
            <person name="Silar P."/>
        </authorList>
    </citation>
    <scope>NUCLEOTIDE SEQUENCE</scope>
</reference>
<proteinExistence type="inferred from homology"/>
<dbReference type="GO" id="GO:0031177">
    <property type="term" value="F:phosphopantetheine binding"/>
    <property type="evidence" value="ECO:0007669"/>
    <property type="project" value="InterPro"/>
</dbReference>
<feature type="domain" description="Carrier" evidence="7">
    <location>
        <begin position="3889"/>
        <end position="3966"/>
    </location>
</feature>
<feature type="region of interest" description="Disordered" evidence="6">
    <location>
        <begin position="4764"/>
        <end position="4801"/>
    </location>
</feature>
<dbReference type="Proteomes" id="UP000001197">
    <property type="component" value="Chromosome 4"/>
</dbReference>
<feature type="domain" description="Carrier" evidence="7">
    <location>
        <begin position="545"/>
        <end position="618"/>
    </location>
</feature>
<dbReference type="InterPro" id="IPR006162">
    <property type="entry name" value="Ppantetheine_attach_site"/>
</dbReference>
<dbReference type="Gene3D" id="3.30.300.30">
    <property type="match status" value="3"/>
</dbReference>
<dbReference type="GO" id="GO:0031169">
    <property type="term" value="P:ferrichrome biosynthetic process"/>
    <property type="evidence" value="ECO:0007669"/>
    <property type="project" value="UniProtKB-ARBA"/>
</dbReference>
<dbReference type="KEGG" id="pan:PODANSg3444"/>
<name>B2AQE2_PODAN</name>
<dbReference type="EMBL" id="CU633895">
    <property type="protein sequence ID" value="CAP67082.1"/>
    <property type="molecule type" value="Genomic_DNA"/>
</dbReference>
<dbReference type="Pfam" id="PF00501">
    <property type="entry name" value="AMP-binding"/>
    <property type="match status" value="3"/>
</dbReference>
<dbReference type="PROSITE" id="PS00012">
    <property type="entry name" value="PHOSPHOPANTETHEINE"/>
    <property type="match status" value="6"/>
</dbReference>
<dbReference type="FunFam" id="3.30.300.30:FF:000015">
    <property type="entry name" value="Nonribosomal peptide synthase SidD"/>
    <property type="match status" value="1"/>
</dbReference>
<dbReference type="InterPro" id="IPR001242">
    <property type="entry name" value="Condensation_dom"/>
</dbReference>
<dbReference type="HOGENOM" id="CLU_000092_2_0_1"/>
<protein>
    <submittedName>
        <fullName evidence="9">Peptide synthetase</fullName>
    </submittedName>
    <submittedName>
        <fullName evidence="8">Podospora anserina S mat+ genomic DNA chromosome 4, supercontig 4</fullName>
    </submittedName>
</protein>
<evidence type="ECO:0000313" key="9">
    <source>
        <dbReference type="EMBL" id="CDP28824.1"/>
    </source>
</evidence>
<evidence type="ECO:0000256" key="6">
    <source>
        <dbReference type="SAM" id="MobiDB-lite"/>
    </source>
</evidence>
<evidence type="ECO:0000256" key="2">
    <source>
        <dbReference type="ARBA" id="ARBA00022450"/>
    </source>
</evidence>
<dbReference type="InterPro" id="IPR009081">
    <property type="entry name" value="PP-bd_ACP"/>
</dbReference>
<dbReference type="EMBL" id="FO904939">
    <property type="protein sequence ID" value="CDP28824.1"/>
    <property type="molecule type" value="Genomic_DNA"/>
</dbReference>
<dbReference type="FunFam" id="3.40.50.980:FF:000001">
    <property type="entry name" value="Non-ribosomal peptide synthetase"/>
    <property type="match status" value="1"/>
</dbReference>
<dbReference type="FunFam" id="3.30.300.30:FF:000033">
    <property type="entry name" value="Nonribosomal siderophore peptide synthase SidC"/>
    <property type="match status" value="1"/>
</dbReference>
<comment type="similarity">
    <text evidence="5">Belongs to the NRP synthetase family.</text>
</comment>
<reference evidence="10" key="3">
    <citation type="journal article" date="2014" name="Genetics">
        <title>Maintaining two mating types: Structure of the mating type locus and its role in heterokaryosis in Podospora anserina.</title>
        <authorList>
            <person name="Grognet P."/>
            <person name="Bidard F."/>
            <person name="Kuchly C."/>
            <person name="Tong L.C.H."/>
            <person name="Coppin E."/>
            <person name="Benkhali J.A."/>
            <person name="Couloux A."/>
            <person name="Wincker P."/>
            <person name="Debuchy R."/>
            <person name="Silar P."/>
        </authorList>
    </citation>
    <scope>GENOME REANNOTATION</scope>
    <source>
        <strain evidence="10">S / ATCC MYA-4624 / DSM 980 / FGSC 10383</strain>
    </source>
</reference>
<dbReference type="NCBIfam" id="NF003417">
    <property type="entry name" value="PRK04813.1"/>
    <property type="match status" value="3"/>
</dbReference>
<dbReference type="FunFam" id="3.40.50.12780:FF:000024">
    <property type="entry name" value="Nonribosomal siderophore peptide synthase SidC"/>
    <property type="match status" value="2"/>
</dbReference>
<dbReference type="Pfam" id="PF00668">
    <property type="entry name" value="Condensation"/>
    <property type="match status" value="6"/>
</dbReference>
<evidence type="ECO:0000259" key="7">
    <source>
        <dbReference type="PROSITE" id="PS50075"/>
    </source>
</evidence>
<dbReference type="SUPFAM" id="SSF56801">
    <property type="entry name" value="Acetyl-CoA synthetase-like"/>
    <property type="match status" value="3"/>
</dbReference>
<dbReference type="Gene3D" id="1.10.1200.10">
    <property type="entry name" value="ACP-like"/>
    <property type="match status" value="6"/>
</dbReference>
<organism evidence="8">
    <name type="scientific">Podospora anserina (strain S / ATCC MYA-4624 / DSM 980 / FGSC 10383)</name>
    <name type="common">Pleurage anserina</name>
    <dbReference type="NCBI Taxonomy" id="515849"/>
    <lineage>
        <taxon>Eukaryota</taxon>
        <taxon>Fungi</taxon>
        <taxon>Dikarya</taxon>
        <taxon>Ascomycota</taxon>
        <taxon>Pezizomycotina</taxon>
        <taxon>Sordariomycetes</taxon>
        <taxon>Sordariomycetidae</taxon>
        <taxon>Sordariales</taxon>
        <taxon>Podosporaceae</taxon>
        <taxon>Podospora</taxon>
        <taxon>Podospora anserina</taxon>
    </lineage>
</organism>
<keyword evidence="3" id="KW-0597">Phosphoprotein</keyword>
<feature type="region of interest" description="Disordered" evidence="6">
    <location>
        <begin position="1"/>
        <end position="24"/>
    </location>
</feature>
<dbReference type="GO" id="GO:0043041">
    <property type="term" value="P:amino acid activation for nonribosomal peptide biosynthetic process"/>
    <property type="evidence" value="ECO:0007669"/>
    <property type="project" value="TreeGrafter"/>
</dbReference>
<dbReference type="VEuPathDB" id="FungiDB:PODANS_4_4440"/>
<feature type="domain" description="Carrier" evidence="7">
    <location>
        <begin position="4445"/>
        <end position="4518"/>
    </location>
</feature>
<dbReference type="GO" id="GO:0010106">
    <property type="term" value="P:cellular response to iron ion starvation"/>
    <property type="evidence" value="ECO:0007669"/>
    <property type="project" value="UniProtKB-ARBA"/>
</dbReference>
<gene>
    <name evidence="8" type="ORF">PODANS_4_4440</name>
</gene>
<dbReference type="Gene3D" id="3.30.559.10">
    <property type="entry name" value="Chloramphenicol acetyltransferase-like domain"/>
    <property type="match status" value="6"/>
</dbReference>
<dbReference type="InterPro" id="IPR045851">
    <property type="entry name" value="AMP-bd_C_sf"/>
</dbReference>
<evidence type="ECO:0000313" key="8">
    <source>
        <dbReference type="EMBL" id="CAP67082.1"/>
    </source>
</evidence>
<sequence>MDPSVSQKSHQVDERLSVLNHPPKRLNGPSLLHLLVHQTSAEPAIDFLDDEGRQISISYPQLHHASSALASAIQAQVGSRDNNRQFVVPVLVPQGPNLYIALLAILKAGGAFCPLNLDVPLERGQFILDDVEAKVVITTHELANKLPPVGQTGRIVLLVGENTPARAARQSTGDPQHYEPKPQDLAYVMYTSGSTGTPKGVGVSHDAATQSLLAHDRHVPPFSRFLQFAAPTFDVSVFEIFFPLFRGKTLVSCTRGAMLNDLPGIIRRMSVDACELTPSVAGSLLRKRDSAPCLQLLLTIGEMLTKPVVEEFGGSEEKESMLWGMYGPTEAAIHCTVQPSFACSMSTANIGIPFDTVSAFVLNIPEDESEPPNFRVLSLGEVGELAVGGPQVADCYVNRPEMTAKAFVETPYGRLYRTGDKARILPDGTLECLGRIGGGQVKLRGQRMELGEVEHAALRTTGCHSAVAAVINSILVLFCAVDHTDGMGNAVEASCRAWLPGFMLPGDVIVMDAFPRLPSGKIDRKRLVTEYNNSQAGSEVIQQGIFRDDFERKLCSLAATVLGTEVKPGQNLLQMGLDSLAAIRLASLLRQAGIDSDAIEILRSRTISALHACVSEKQGHRPASILDTFHPRAWQPDVPAVLAQRSELFRDNRPVQSVYPCTPLQISMLAETAANPRAYCNWIKLRFPIPCSPDSVRSWFLRLVERNEILRTGFVHHDGDFFQVVFERACESCISFSDSPVCEFELRDDQDFLTPFKVQISDAQTIGEPADVEAVVHLHHAIYDGWSWDLAMADLAALMQGEQLGERPQFSKIACYYASPCFRHISDAAKEFWAANLRGFQPAALPILRAGTAKVSPTSTSSVIVDINPNELRRSLDDIQCGIQTIFQASVAWIWSAMVGSDDVVVGTVTSGRTLPISMIEDVMGPCIATVPLRTDFSQVSSIADLLVSTQATSRAILEYSTLPLSEIRRAAGVRPGQPFYDVLFVYQQSLQTSKPDCVRGFEEVDHQDFLETQLVVEVEPRAHDFVLRITSHENTFPDQQAIALGCCIAEMASWMLRNLDSKITGIQAAFSQSLLSVFNPKPVTFAGIPDLAHAIDVVAANHPDKEALCFAHRISDDLVKTTTLSFAQLNQTANQIAWHLQKHGLKEGAVVAIIMEKSVILYAGILAILKAGCGYLPLLPTTPETRIGTILQQAGVSFCLTDRITRDKLSPQLCPTIMDLDGLEYMSLPVKAITPNPDPSRLAYVIYTSGSTGVPKGVCVTQLNIMSNLDVLSRIYPVKGCSRLLQSCSQAFDVSVFEVFFAWTQGMCLCSGKNDTLFEDLERSIRMLEVTHLSMTPTVASLVDPDKVPAVEFLVTAGEAMTEAVAKKWGRKLFQGYGPSETTNICSVKKMGPNQAIQHLGWSFENTSTVVLFKDSEHVVPLGCLGEFCFGGDQVAQGYLAMPALTSSKFIDHPTYGRLYRSGDIGRMLPDGSMVILGRVDDQVKLRGQRVELGEITATLRLSSAVEDCASLFLRAGPEDSRDQIVSYFVPSGIQANEYSLLELNNDLRQKVQSLFRVLTSKLPQYMVPSAILPISVLPTTASGKLDRERLTASYRMLSQEYLASVTDHVADNDEDHEEWTTAEQKVARVVTEALKISRHEVQRWTSLVTLGLDSISAIQLARSFYSQLGQRIPISTILQNPNVSRLAKILLDLEKTTSEPPKAQDLLPKTLLASLKEILRQQGTSAQEILPCTPLQEGMLAATASKEAYINRMLFLVSGDPAQLETAWNAMVLRHGILRTCFMTTSSSQHPIVQIVLDSWQPDWREFDASKEQIPSCVAEQINLLGDGVDSLRPMISLAWIKNKTQRYLSFVCHHALYDGVAVERLLYEIEKTYHGLSLPPTPSYAAFLQESSTLPEQTDSFWATHLSGMQPKLVTELIKGDEKANIAIKTRRLQLPLSEVRAKIKEIGVPLLALVQSCWATTLGCLLDTDDVCFGNVVNGRSVPMEGIGELVAPCFNTLPVRVNLSEVHQRLDLIKKVQKTSTASLDYQFTPLRRIKSLASQHANLRLFDTLLLLQQSPRCLDSRVWKLEQDDGEMDIPLVCEVIPDTATDAVTVKLHGQRLSTDTHQVVLDLFVYAVEMHLQYPAGRLLTLDSLPQSLQDRLSLISHSRPLPGSQNLIPPEDHSEEAWTATEIAVRQVFATLSSCDPRDVRRSTTIYRLGLDSISAVQVASMLRQSGYHVLASDVVSNPTCQGLAHHITSGKGVKIRTPQYDFASFDSQVRPQILARGVVEPSMVEKVLPCTPLQSSMMAQFVTSGGRDYLNYLAFEFDTPIPVAKMHEAWQAVCATYPILRTGLAPVEHQDCDFAMIQYYTPSFVPLLNTFTSPEVAFDLDQWRLGTRHQIVEAPHKRLFAIAFVQEVSHLTMHLAIHHALYDAQSLQLILSDFSKALHELNIIQRDNDENALGEILDEVSTSSDKIESFWKQRGQQVVVNGFPTMTPLRQESREIMTQSLISQVPMISLEEAVRSSGYSMQAVLQAAWTRVLSSYLGEQSVVFGVVLSGRNSEATRKAAFPCIGTLPIIATHTESNRKLLAQMMQYNAEIYSQQHQPLTRIQKWLGYADAKLFDTLLVYQKLDVDNAETRPWRVIEDQANIDYPISIEVEPLAEDRLKYQITFFTDVLPSEQSELLLRQFDATVCHLAFSPDHLETELFLGAPNLFSVLPPKKPELPTGVRFLHQFVERQSLETPEASALQFVESFDGDVPIDQRWTYKELDKNGNRVAKLLTQHAKVGDIVAVYFDKCPEAYFSILGILKAGCAFVALDPGAPASRNEFILKDSGASALLTADARKRSLGFEVSIPVMAINQETLRLLSTEPVVLSPSLEPSNACYCLYTSGTTGTPKGCEITHDNAVQCMLAFRHIFEGKWEPESRWLQFASLHFDVSVLEQYWSWSVGITLVAAPRDIILEDLSGTISRLGITHIDLTPSLARLVHPDDVPSLCKGVFITGGESLKQEILDIWGDKRVIYNFYGPTEATIGVTVYPQVPINGRASNIGKQFINVGSFVLKPGTDTPVLRGGVGELCVSGRLVGKGYLGRQDLTRERFPLLQPFGERVYRTGDLVRLLHDGCFDFLGRADDQVKLRGQRLEIGEINHAIRKGVSEIRDVATLVVRNETQQKDLLVSFIMNDEGSKKSPDQALSLIEGTEAAELCRRARDACRSRLPGYMVPTYVLQLPFIPLSANNKAEIKKLRQFFATIEHERLISWASAADRSSGELSPTGMQIARVIAAMQRIDIASITPGSSIFELGIDSISVLRLSRALKDSEQLHASPATILRNPLIGDLSQALKSKESSPGTESVASARQLVQACAHRFRSHVCGELLVSLDDIQYIAPCSPLQQGMLSRSADNAYFNTFRFDLAADVEPGLLRRALESTMVAFPILRTKFVETTDGFIQVALKRVKLPWVTMSLDNERQSHQAWTPQLGSIDTPSLDISNPTLEIVPTSLDGEMPLQYIDSSILPVWGCLPDKESAPLKQSGSALHSDELVTEAVARWRTSWIARNRQRLIQPFEVAYLDSPRHLVLHIFHGLYDGNSLKLILNRIASEYQALANGLTDTFTDSAPSFLQALCYGPLRNFTSSRQFWTQHLQGSTPLSEPDKAHSSKNAVRVRSGLSFRKLEELKSILRVTHQAIVLAVWVGVLAKRLAINPTIGMIVSGRAMDLEAADRIVGPLFNTLPFYARITSTEGGRWTTWSSLIQQCHNFNTAVLEFQHVALRDIQKWCSGGRPLFDTLFSFQLQDETMSEHCSSLWKEVEVDHTPDYPLALDVTLNSDGNLSLLLVSQEHAFDHKSLSGIMEEIVEVLASMPQRLDESVVEGGGGGDLASVRAQQNTGIDSQTSSSQIGAHAVSKFIWTEDASKIRREIAELAETPVDLVTETVPVFELGLDSIDMIKLSARLKRKHGLLLGTSDLMKAQTIQSMVQLLQDRAESYDVPEEIQISEKDQTMSSLVEIVGRDALPPTPLQEAMVADMIESDFQLYFNHDIWKLSPGVDVTRLKSAWKAVVQHSEILRTVFVPVEAKQFDFAYCQVTKPEFQGNLIFEANLTSVDKLGGLCEAARLRAVGGAGQKELLQITFATINKSDEVFAILSISHALYDGWSLGLLHQDVRAAYQGVSGVSTKIDHSTLVDQLLLSNQPDASTFWSGFLEGASSTIFPLKPLPHQQGIHRVEYASASTRFNITQFCKSIGITLQVLGQACWAALLASRTGSLDVTFGVVLSGRDSEELEKVMFPTMNTVAIRSVLHGTVSSWLRYMQDNMIGIRPFQHFGLRQAQKLARSNGPLFNSLFIQQHTPFDYSTADGDTLWTSIGGESAVEYPICVEMEMSGPGLVWRAACDGTCLSRQDAKEIVNQLDAVLQHIITSAEESVLLFADQKVSICGLPPAELDHQNHTKPQEDGIVENDKVSAWSSTESRIRNVLAEVSGIPTESILKSHSIYHLGLDSVSAVKASSALQKQGIKIRFRDLLRAKSISEMATLLQNHPSPVAMRGIDPVEESSVIDGLGVPGLLSAAGVQESTVETVLPATSMQVHMLSVWQNTQGAIFYPEFRYELDGAVDLKSIIVAWNTLRAETPILRTLFLPTRTRDVPVLQVVIENNHADMTPPPSPGPKARSWFTKLKEKLSPDQTAWTSFAPEQHKRQPFAGLEVKRHGKKWALVFRIHHAMYDAVSLPAILVRFCAHLSGVERKPQVATTAWEKALGVEYSPKSKTVKMQFWKEYLAGAKASSLTLEPKTAQQSQSSSPRRRRLHDIPNISATRSNQPAEPQSWTSFVEHEAIQDVKPLVQLCMSRGISLQSLFLASYAKFLSSKVEKKDVVFGIYLANQSEEDELLDPPYPTLRLVPLRVNFANDDADLFDIASRIQDDIHAVSSGANATVGLWEVEDWTGVIVDSFVNFISNPSDGNAVSSPKGKVKLIASPLVGQRTVKRRGGDGMEDIGANPARGSYPVSPFSVFEFITRQLIREQAAIDVEVSVTGEMMMIGVFGPGEKVGPKGASTAVDEIVEILKGLVRN</sequence>
<dbReference type="NCBIfam" id="TIGR01733">
    <property type="entry name" value="AA-adenyl-dom"/>
    <property type="match status" value="3"/>
</dbReference>
<dbReference type="CDD" id="cd19542">
    <property type="entry name" value="CT_NRPS-like"/>
    <property type="match status" value="1"/>
</dbReference>
<dbReference type="InterPro" id="IPR042099">
    <property type="entry name" value="ANL_N_sf"/>
</dbReference>
<dbReference type="PROSITE" id="PS00455">
    <property type="entry name" value="AMP_BINDING"/>
    <property type="match status" value="2"/>
</dbReference>
<reference evidence="8" key="2">
    <citation type="submission" date="2008-07" db="EMBL/GenBank/DDBJ databases">
        <authorList>
            <person name="Genoscope - CEA"/>
        </authorList>
    </citation>
    <scope>NUCLEOTIDE SEQUENCE</scope>
    <source>
        <strain evidence="8">S mat+</strain>
    </source>
</reference>
<dbReference type="InterPro" id="IPR010071">
    <property type="entry name" value="AA_adenyl_dom"/>
</dbReference>
<dbReference type="PANTHER" id="PTHR45527">
    <property type="entry name" value="NONRIBOSOMAL PEPTIDE SYNTHETASE"/>
    <property type="match status" value="1"/>
</dbReference>
<dbReference type="SUPFAM" id="SSF52777">
    <property type="entry name" value="CoA-dependent acyltransferases"/>
    <property type="match status" value="12"/>
</dbReference>
<dbReference type="InterPro" id="IPR020845">
    <property type="entry name" value="AMP-binding_CS"/>
</dbReference>
<keyword evidence="2" id="KW-0596">Phosphopantetheine</keyword>
<dbReference type="SMART" id="SM00823">
    <property type="entry name" value="PKS_PP"/>
    <property type="match status" value="6"/>
</dbReference>
<feature type="compositionally biased region" description="Polar residues" evidence="6">
    <location>
        <begin position="4788"/>
        <end position="4801"/>
    </location>
</feature>
<dbReference type="InterPro" id="IPR023213">
    <property type="entry name" value="CAT-like_dom_sf"/>
</dbReference>
<dbReference type="InterPro" id="IPR020806">
    <property type="entry name" value="PKS_PP-bd"/>
</dbReference>
<feature type="domain" description="Carrier" evidence="7">
    <location>
        <begin position="2170"/>
        <end position="2246"/>
    </location>
</feature>
<evidence type="ECO:0000313" key="10">
    <source>
        <dbReference type="Proteomes" id="UP000001197"/>
    </source>
</evidence>
<comment type="pathway">
    <text evidence="1">Siderophore biosynthesis.</text>
</comment>
<accession>B2AQE2</accession>
<dbReference type="Gene3D" id="3.40.50.12780">
    <property type="entry name" value="N-terminal domain of ligase-like"/>
    <property type="match status" value="3"/>
</dbReference>